<dbReference type="Proteomes" id="UP000325081">
    <property type="component" value="Unassembled WGS sequence"/>
</dbReference>
<dbReference type="AlphaFoldDB" id="A0A5A7R2I3"/>
<keyword evidence="2" id="KW-1185">Reference proteome</keyword>
<reference evidence="2" key="1">
    <citation type="journal article" date="2019" name="Curr. Biol.">
        <title>Genome Sequence of Striga asiatica Provides Insight into the Evolution of Plant Parasitism.</title>
        <authorList>
            <person name="Yoshida S."/>
            <person name="Kim S."/>
            <person name="Wafula E.K."/>
            <person name="Tanskanen J."/>
            <person name="Kim Y.M."/>
            <person name="Honaas L."/>
            <person name="Yang Z."/>
            <person name="Spallek T."/>
            <person name="Conn C.E."/>
            <person name="Ichihashi Y."/>
            <person name="Cheong K."/>
            <person name="Cui S."/>
            <person name="Der J.P."/>
            <person name="Gundlach H."/>
            <person name="Jiao Y."/>
            <person name="Hori C."/>
            <person name="Ishida J.K."/>
            <person name="Kasahara H."/>
            <person name="Kiba T."/>
            <person name="Kim M.S."/>
            <person name="Koo N."/>
            <person name="Laohavisit A."/>
            <person name="Lee Y.H."/>
            <person name="Lumba S."/>
            <person name="McCourt P."/>
            <person name="Mortimer J.C."/>
            <person name="Mutuku J.M."/>
            <person name="Nomura T."/>
            <person name="Sasaki-Sekimoto Y."/>
            <person name="Seto Y."/>
            <person name="Wang Y."/>
            <person name="Wakatake T."/>
            <person name="Sakakibara H."/>
            <person name="Demura T."/>
            <person name="Yamaguchi S."/>
            <person name="Yoneyama K."/>
            <person name="Manabe R.I."/>
            <person name="Nelson D.C."/>
            <person name="Schulman A.H."/>
            <person name="Timko M.P."/>
            <person name="dePamphilis C.W."/>
            <person name="Choi D."/>
            <person name="Shirasu K."/>
        </authorList>
    </citation>
    <scope>NUCLEOTIDE SEQUENCE [LARGE SCALE GENOMIC DNA]</scope>
    <source>
        <strain evidence="2">cv. UVA1</strain>
    </source>
</reference>
<gene>
    <name evidence="1" type="ORF">STAS_29327</name>
</gene>
<accession>A0A5A7R2I3</accession>
<protein>
    <submittedName>
        <fullName evidence="1">NADPH-dependent butanol dehydrogenase Bdh2</fullName>
    </submittedName>
</protein>
<organism evidence="1 2">
    <name type="scientific">Striga asiatica</name>
    <name type="common">Asiatic witchweed</name>
    <name type="synonym">Buchnera asiatica</name>
    <dbReference type="NCBI Taxonomy" id="4170"/>
    <lineage>
        <taxon>Eukaryota</taxon>
        <taxon>Viridiplantae</taxon>
        <taxon>Streptophyta</taxon>
        <taxon>Embryophyta</taxon>
        <taxon>Tracheophyta</taxon>
        <taxon>Spermatophyta</taxon>
        <taxon>Magnoliopsida</taxon>
        <taxon>eudicotyledons</taxon>
        <taxon>Gunneridae</taxon>
        <taxon>Pentapetalae</taxon>
        <taxon>asterids</taxon>
        <taxon>lamiids</taxon>
        <taxon>Lamiales</taxon>
        <taxon>Orobanchaceae</taxon>
        <taxon>Buchnereae</taxon>
        <taxon>Striga</taxon>
    </lineage>
</organism>
<name>A0A5A7R2I3_STRAF</name>
<dbReference type="EMBL" id="BKCP01010070">
    <property type="protein sequence ID" value="GER51905.1"/>
    <property type="molecule type" value="Genomic_DNA"/>
</dbReference>
<comment type="caution">
    <text evidence="1">The sequence shown here is derived from an EMBL/GenBank/DDBJ whole genome shotgun (WGS) entry which is preliminary data.</text>
</comment>
<evidence type="ECO:0000313" key="1">
    <source>
        <dbReference type="EMBL" id="GER51905.1"/>
    </source>
</evidence>
<sequence>MVTLGFVETESANLLEVLMMNYRSALEIVLGKLLSPTTAVKLKGFFQSPDYVYGSNKSISLTALCSVLFVLCYVDVLKKEYEMVCLCCIRNAKVKSKQHQMPLCQLLANLCIQAPKSNGAGRLTDLAVFKVSRNLIYFKQKLGLQIMWKKNKQKGNDADLAQ</sequence>
<evidence type="ECO:0000313" key="2">
    <source>
        <dbReference type="Proteomes" id="UP000325081"/>
    </source>
</evidence>
<proteinExistence type="predicted"/>